<proteinExistence type="predicted"/>
<accession>A0ABN1M495</accession>
<keyword evidence="3" id="KW-1185">Reference proteome</keyword>
<comment type="caution">
    <text evidence="2">The sequence shown here is derived from an EMBL/GenBank/DDBJ whole genome shotgun (WGS) entry which is preliminary data.</text>
</comment>
<dbReference type="EMBL" id="BAAACP010000008">
    <property type="protein sequence ID" value="GAA0864012.1"/>
    <property type="molecule type" value="Genomic_DNA"/>
</dbReference>
<name>A0ABN1M495_9FIRM</name>
<feature type="transmembrane region" description="Helical" evidence="1">
    <location>
        <begin position="100"/>
        <end position="120"/>
    </location>
</feature>
<protein>
    <recommendedName>
        <fullName evidence="4">DUF3796 domain-containing protein</fullName>
    </recommendedName>
</protein>
<evidence type="ECO:0000313" key="2">
    <source>
        <dbReference type="EMBL" id="GAA0864012.1"/>
    </source>
</evidence>
<dbReference type="RefSeq" id="WP_346044653.1">
    <property type="nucleotide sequence ID" value="NZ_BAAACP010000008.1"/>
</dbReference>
<keyword evidence="1" id="KW-1133">Transmembrane helix</keyword>
<feature type="transmembrane region" description="Helical" evidence="1">
    <location>
        <begin position="71"/>
        <end position="88"/>
    </location>
</feature>
<organism evidence="2 3">
    <name type="scientific">Paraclostridium tenue</name>
    <dbReference type="NCBI Taxonomy" id="1737"/>
    <lineage>
        <taxon>Bacteria</taxon>
        <taxon>Bacillati</taxon>
        <taxon>Bacillota</taxon>
        <taxon>Clostridia</taxon>
        <taxon>Peptostreptococcales</taxon>
        <taxon>Peptostreptococcaceae</taxon>
        <taxon>Paraclostridium</taxon>
    </lineage>
</organism>
<evidence type="ECO:0008006" key="4">
    <source>
        <dbReference type="Google" id="ProtNLM"/>
    </source>
</evidence>
<keyword evidence="1" id="KW-0812">Transmembrane</keyword>
<dbReference type="Proteomes" id="UP001400965">
    <property type="component" value="Unassembled WGS sequence"/>
</dbReference>
<sequence>MKKGNSNKYLVLFALFGFFGFRGFAGIDGDPSDLLWFASLGSFSYIWWAKLDQFEDERLKFNKYKAGSISFRICILLTFTLSVLSFLQPNLTFELFCRSLLLIVALTFAASVNLWAFLTYRFDMKS</sequence>
<keyword evidence="1" id="KW-0472">Membrane</keyword>
<gene>
    <name evidence="2" type="ORF">GCM10008917_15810</name>
</gene>
<evidence type="ECO:0000313" key="3">
    <source>
        <dbReference type="Proteomes" id="UP001400965"/>
    </source>
</evidence>
<reference evidence="2 3" key="1">
    <citation type="journal article" date="2019" name="Int. J. Syst. Evol. Microbiol.">
        <title>The Global Catalogue of Microorganisms (GCM) 10K type strain sequencing project: providing services to taxonomists for standard genome sequencing and annotation.</title>
        <authorList>
            <consortium name="The Broad Institute Genomics Platform"/>
            <consortium name="The Broad Institute Genome Sequencing Center for Infectious Disease"/>
            <person name="Wu L."/>
            <person name="Ma J."/>
        </authorList>
    </citation>
    <scope>NUCLEOTIDE SEQUENCE [LARGE SCALE GENOMIC DNA]</scope>
    <source>
        <strain evidence="2 3">JCM 6486</strain>
    </source>
</reference>
<evidence type="ECO:0000256" key="1">
    <source>
        <dbReference type="SAM" id="Phobius"/>
    </source>
</evidence>